<dbReference type="GeneID" id="59052958"/>
<proteinExistence type="predicted"/>
<keyword evidence="3" id="KW-1185">Reference proteome</keyword>
<name>A0A0P1B2Y9_PLAHL</name>
<protein>
    <submittedName>
        <fullName evidence="2">Uncharacterized protein</fullName>
    </submittedName>
</protein>
<feature type="transmembrane region" description="Helical" evidence="1">
    <location>
        <begin position="37"/>
        <end position="59"/>
    </location>
</feature>
<accession>A0A0P1B2Y9</accession>
<sequence length="66" mass="7386">MAAKSAITSLRPEQVSFTLKYESSTKALSIFIELNKIGLVVVVIDVLLHFVVNIDVFIYNNCENLL</sequence>
<keyword evidence="1" id="KW-0472">Membrane</keyword>
<dbReference type="Proteomes" id="UP000054928">
    <property type="component" value="Unassembled WGS sequence"/>
</dbReference>
<organism evidence="2 3">
    <name type="scientific">Plasmopara halstedii</name>
    <name type="common">Downy mildew of sunflower</name>
    <dbReference type="NCBI Taxonomy" id="4781"/>
    <lineage>
        <taxon>Eukaryota</taxon>
        <taxon>Sar</taxon>
        <taxon>Stramenopiles</taxon>
        <taxon>Oomycota</taxon>
        <taxon>Peronosporomycetes</taxon>
        <taxon>Peronosporales</taxon>
        <taxon>Peronosporaceae</taxon>
        <taxon>Plasmopara</taxon>
    </lineage>
</organism>
<keyword evidence="1" id="KW-0812">Transmembrane</keyword>
<evidence type="ECO:0000256" key="1">
    <source>
        <dbReference type="SAM" id="Phobius"/>
    </source>
</evidence>
<dbReference type="EMBL" id="CCYD01003042">
    <property type="protein sequence ID" value="CEG49098.1"/>
    <property type="molecule type" value="Genomic_DNA"/>
</dbReference>
<keyword evidence="1" id="KW-1133">Transmembrane helix</keyword>
<reference evidence="3" key="1">
    <citation type="submission" date="2014-09" db="EMBL/GenBank/DDBJ databases">
        <authorList>
            <person name="Sharma Rahul"/>
            <person name="Thines Marco"/>
        </authorList>
    </citation>
    <scope>NUCLEOTIDE SEQUENCE [LARGE SCALE GENOMIC DNA]</scope>
</reference>
<dbReference type="AlphaFoldDB" id="A0A0P1B2Y9"/>
<evidence type="ECO:0000313" key="2">
    <source>
        <dbReference type="EMBL" id="CEG49098.1"/>
    </source>
</evidence>
<evidence type="ECO:0000313" key="3">
    <source>
        <dbReference type="Proteomes" id="UP000054928"/>
    </source>
</evidence>
<dbReference type="RefSeq" id="XP_036263482.1">
    <property type="nucleotide sequence ID" value="XM_036407240.1"/>
</dbReference>